<evidence type="ECO:0000313" key="6">
    <source>
        <dbReference type="EMBL" id="SKA90754.1"/>
    </source>
</evidence>
<dbReference type="PROSITE" id="PS50931">
    <property type="entry name" value="HTH_LYSR"/>
    <property type="match status" value="1"/>
</dbReference>
<evidence type="ECO:0000313" key="7">
    <source>
        <dbReference type="Proteomes" id="UP000190460"/>
    </source>
</evidence>
<sequence>MEIRDCQMFIELATSQHFGKAANACHLSPSAISRQLQRLETEVGKKLVERDNRQVRLTPAGRHFLEYAYQTVQAWQQLRRDLSDDPQTISGELSVYGSVTASFSLLSQILPVLRTRYPGVELKLRTGDQADGIERVLNNSEDCAIAAQSDILPSQLQFLALQQSPLYLIGPTMNCSLSQRLEEASAVNIPLDWTQIPVILAEHGLARERFLQRLRQLNLHPTIYAQVAGHEAVVAMVSLGFGVAVVPELVIEHSPRQDTIRILPWLADLQPFMIGLCARQERLADPLLQAFWQSAQLAVFE</sequence>
<dbReference type="SUPFAM" id="SSF46785">
    <property type="entry name" value="Winged helix' DNA-binding domain"/>
    <property type="match status" value="1"/>
</dbReference>
<keyword evidence="3" id="KW-0238">DNA-binding</keyword>
<dbReference type="InterPro" id="IPR036388">
    <property type="entry name" value="WH-like_DNA-bd_sf"/>
</dbReference>
<dbReference type="Proteomes" id="UP000190460">
    <property type="component" value="Unassembled WGS sequence"/>
</dbReference>
<evidence type="ECO:0000256" key="3">
    <source>
        <dbReference type="ARBA" id="ARBA00023125"/>
    </source>
</evidence>
<evidence type="ECO:0000256" key="1">
    <source>
        <dbReference type="ARBA" id="ARBA00009437"/>
    </source>
</evidence>
<proteinExistence type="inferred from homology"/>
<evidence type="ECO:0000256" key="4">
    <source>
        <dbReference type="ARBA" id="ARBA00023163"/>
    </source>
</evidence>
<dbReference type="Gene3D" id="3.40.190.10">
    <property type="entry name" value="Periplasmic binding protein-like II"/>
    <property type="match status" value="2"/>
</dbReference>
<dbReference type="FunFam" id="1.10.10.10:FF:000001">
    <property type="entry name" value="LysR family transcriptional regulator"/>
    <property type="match status" value="1"/>
</dbReference>
<name>A0A1T4XMJ9_9GAMM</name>
<dbReference type="InterPro" id="IPR005119">
    <property type="entry name" value="LysR_subst-bd"/>
</dbReference>
<dbReference type="OrthoDB" id="9803735at2"/>
<accession>A0A1T4XMJ9</accession>
<dbReference type="AlphaFoldDB" id="A0A1T4XMJ9"/>
<reference evidence="6 7" key="1">
    <citation type="submission" date="2017-02" db="EMBL/GenBank/DDBJ databases">
        <authorList>
            <person name="Peterson S.W."/>
        </authorList>
    </citation>
    <scope>NUCLEOTIDE SEQUENCE [LARGE SCALE GENOMIC DNA]</scope>
    <source>
        <strain evidence="6 7">ATCC 49788</strain>
    </source>
</reference>
<dbReference type="Gene3D" id="1.10.10.10">
    <property type="entry name" value="Winged helix-like DNA-binding domain superfamily/Winged helix DNA-binding domain"/>
    <property type="match status" value="1"/>
</dbReference>
<protein>
    <submittedName>
        <fullName evidence="6">LysR family transcriptional regulator, positive regulator for ilvC</fullName>
    </submittedName>
</protein>
<dbReference type="Pfam" id="PF00126">
    <property type="entry name" value="HTH_1"/>
    <property type="match status" value="1"/>
</dbReference>
<dbReference type="InterPro" id="IPR000847">
    <property type="entry name" value="LysR_HTH_N"/>
</dbReference>
<comment type="similarity">
    <text evidence="1">Belongs to the LysR transcriptional regulatory family.</text>
</comment>
<dbReference type="RefSeq" id="WP_078923616.1">
    <property type="nucleotide sequence ID" value="NZ_FUYB01000019.1"/>
</dbReference>
<dbReference type="PANTHER" id="PTHR30126:SF81">
    <property type="entry name" value="HTH-TYPE TRANSCRIPTIONAL REGULATOR ILVY"/>
    <property type="match status" value="1"/>
</dbReference>
<dbReference type="SUPFAM" id="SSF53850">
    <property type="entry name" value="Periplasmic binding protein-like II"/>
    <property type="match status" value="1"/>
</dbReference>
<dbReference type="GO" id="GO:0000976">
    <property type="term" value="F:transcription cis-regulatory region binding"/>
    <property type="evidence" value="ECO:0007669"/>
    <property type="project" value="TreeGrafter"/>
</dbReference>
<dbReference type="EMBL" id="FUYB01000019">
    <property type="protein sequence ID" value="SKA90754.1"/>
    <property type="molecule type" value="Genomic_DNA"/>
</dbReference>
<dbReference type="Pfam" id="PF03466">
    <property type="entry name" value="LysR_substrate"/>
    <property type="match status" value="1"/>
</dbReference>
<gene>
    <name evidence="6" type="ORF">SAMN02745130_03182</name>
</gene>
<dbReference type="STRING" id="92487.SAMN02745130_03182"/>
<dbReference type="InterPro" id="IPR036390">
    <property type="entry name" value="WH_DNA-bd_sf"/>
</dbReference>
<dbReference type="GO" id="GO:0003700">
    <property type="term" value="F:DNA-binding transcription factor activity"/>
    <property type="evidence" value="ECO:0007669"/>
    <property type="project" value="InterPro"/>
</dbReference>
<organism evidence="6 7">
    <name type="scientific">Thiothrix eikelboomii</name>
    <dbReference type="NCBI Taxonomy" id="92487"/>
    <lineage>
        <taxon>Bacteria</taxon>
        <taxon>Pseudomonadati</taxon>
        <taxon>Pseudomonadota</taxon>
        <taxon>Gammaproteobacteria</taxon>
        <taxon>Thiotrichales</taxon>
        <taxon>Thiotrichaceae</taxon>
        <taxon>Thiothrix</taxon>
    </lineage>
</organism>
<evidence type="ECO:0000256" key="2">
    <source>
        <dbReference type="ARBA" id="ARBA00023015"/>
    </source>
</evidence>
<evidence type="ECO:0000259" key="5">
    <source>
        <dbReference type="PROSITE" id="PS50931"/>
    </source>
</evidence>
<keyword evidence="2" id="KW-0805">Transcription regulation</keyword>
<keyword evidence="7" id="KW-1185">Reference proteome</keyword>
<dbReference type="PANTHER" id="PTHR30126">
    <property type="entry name" value="HTH-TYPE TRANSCRIPTIONAL REGULATOR"/>
    <property type="match status" value="1"/>
</dbReference>
<keyword evidence="4" id="KW-0804">Transcription</keyword>
<feature type="domain" description="HTH lysR-type" evidence="5">
    <location>
        <begin position="1"/>
        <end position="58"/>
    </location>
</feature>
<dbReference type="NCBIfam" id="NF008722">
    <property type="entry name" value="PRK11716.1"/>
    <property type="match status" value="1"/>
</dbReference>